<evidence type="ECO:0000313" key="10">
    <source>
        <dbReference type="Proteomes" id="UP000301475"/>
    </source>
</evidence>
<feature type="domain" description="RNA polymerase sigma-70 region 2" evidence="7">
    <location>
        <begin position="24"/>
        <end position="91"/>
    </location>
</feature>
<dbReference type="InterPro" id="IPR013325">
    <property type="entry name" value="RNA_pol_sigma_r2"/>
</dbReference>
<dbReference type="GO" id="GO:0003677">
    <property type="term" value="F:DNA binding"/>
    <property type="evidence" value="ECO:0007669"/>
    <property type="project" value="UniProtKB-KW"/>
</dbReference>
<dbReference type="GO" id="GO:0016987">
    <property type="term" value="F:sigma factor activity"/>
    <property type="evidence" value="ECO:0007669"/>
    <property type="project" value="UniProtKB-KW"/>
</dbReference>
<feature type="coiled-coil region" evidence="6">
    <location>
        <begin position="151"/>
        <end position="178"/>
    </location>
</feature>
<dbReference type="Gene3D" id="1.10.1740.10">
    <property type="match status" value="1"/>
</dbReference>
<dbReference type="OrthoDB" id="190020at2"/>
<dbReference type="PANTHER" id="PTHR43133">
    <property type="entry name" value="RNA POLYMERASE ECF-TYPE SIGMA FACTO"/>
    <property type="match status" value="1"/>
</dbReference>
<keyword evidence="4" id="KW-0238">DNA-binding</keyword>
<dbReference type="InterPro" id="IPR007627">
    <property type="entry name" value="RNA_pol_sigma70_r2"/>
</dbReference>
<dbReference type="Gene3D" id="1.10.10.10">
    <property type="entry name" value="Winged helix-like DNA-binding domain superfamily/Winged helix DNA-binding domain"/>
    <property type="match status" value="1"/>
</dbReference>
<evidence type="ECO:0000259" key="7">
    <source>
        <dbReference type="Pfam" id="PF04542"/>
    </source>
</evidence>
<dbReference type="InterPro" id="IPR013249">
    <property type="entry name" value="RNA_pol_sigma70_r4_t2"/>
</dbReference>
<dbReference type="InterPro" id="IPR036388">
    <property type="entry name" value="WH-like_DNA-bd_sf"/>
</dbReference>
<evidence type="ECO:0000259" key="8">
    <source>
        <dbReference type="Pfam" id="PF08281"/>
    </source>
</evidence>
<keyword evidence="10" id="KW-1185">Reference proteome</keyword>
<dbReference type="SUPFAM" id="SSF88946">
    <property type="entry name" value="Sigma2 domain of RNA polymerase sigma factors"/>
    <property type="match status" value="1"/>
</dbReference>
<accession>A0A4P8XYU6</accession>
<evidence type="ECO:0000313" key="9">
    <source>
        <dbReference type="EMBL" id="QCT07260.1"/>
    </source>
</evidence>
<dbReference type="NCBIfam" id="TIGR02937">
    <property type="entry name" value="sigma70-ECF"/>
    <property type="match status" value="1"/>
</dbReference>
<evidence type="ECO:0000256" key="3">
    <source>
        <dbReference type="ARBA" id="ARBA00023082"/>
    </source>
</evidence>
<keyword evidence="5" id="KW-0804">Transcription</keyword>
<dbReference type="Pfam" id="PF08281">
    <property type="entry name" value="Sigma70_r4_2"/>
    <property type="match status" value="1"/>
</dbReference>
<evidence type="ECO:0000256" key="5">
    <source>
        <dbReference type="ARBA" id="ARBA00023163"/>
    </source>
</evidence>
<protein>
    <submittedName>
        <fullName evidence="9">Sigma-70 family RNA polymerase sigma factor</fullName>
    </submittedName>
</protein>
<evidence type="ECO:0000256" key="1">
    <source>
        <dbReference type="ARBA" id="ARBA00010641"/>
    </source>
</evidence>
<dbReference type="InterPro" id="IPR014284">
    <property type="entry name" value="RNA_pol_sigma-70_dom"/>
</dbReference>
<dbReference type="InterPro" id="IPR039425">
    <property type="entry name" value="RNA_pol_sigma-70-like"/>
</dbReference>
<evidence type="ECO:0000256" key="2">
    <source>
        <dbReference type="ARBA" id="ARBA00023015"/>
    </source>
</evidence>
<feature type="domain" description="RNA polymerase sigma factor 70 region 4 type 2" evidence="8">
    <location>
        <begin position="120"/>
        <end position="172"/>
    </location>
</feature>
<proteinExistence type="inferred from homology"/>
<dbReference type="Pfam" id="PF04542">
    <property type="entry name" value="Sigma70_r2"/>
    <property type="match status" value="1"/>
</dbReference>
<evidence type="ECO:0000256" key="6">
    <source>
        <dbReference type="SAM" id="Coils"/>
    </source>
</evidence>
<dbReference type="InterPro" id="IPR013324">
    <property type="entry name" value="RNA_pol_sigma_r3/r4-like"/>
</dbReference>
<organism evidence="9 10">
    <name type="scientific">Ruminococcus bovis</name>
    <dbReference type="NCBI Taxonomy" id="2564099"/>
    <lineage>
        <taxon>Bacteria</taxon>
        <taxon>Bacillati</taxon>
        <taxon>Bacillota</taxon>
        <taxon>Clostridia</taxon>
        <taxon>Eubacteriales</taxon>
        <taxon>Oscillospiraceae</taxon>
        <taxon>Ruminococcus</taxon>
    </lineage>
</organism>
<evidence type="ECO:0000256" key="4">
    <source>
        <dbReference type="ARBA" id="ARBA00023125"/>
    </source>
</evidence>
<gene>
    <name evidence="9" type="ORF">E5Z56_07765</name>
</gene>
<keyword evidence="6" id="KW-0175">Coiled coil</keyword>
<dbReference type="RefSeq" id="WP_138157300.1">
    <property type="nucleotide sequence ID" value="NZ_CP039381.1"/>
</dbReference>
<dbReference type="EMBL" id="CP039381">
    <property type="protein sequence ID" value="QCT07260.1"/>
    <property type="molecule type" value="Genomic_DNA"/>
</dbReference>
<name>A0A4P8XYU6_9FIRM</name>
<dbReference type="GO" id="GO:0006352">
    <property type="term" value="P:DNA-templated transcription initiation"/>
    <property type="evidence" value="ECO:0007669"/>
    <property type="project" value="InterPro"/>
</dbReference>
<keyword evidence="2" id="KW-0805">Transcription regulation</keyword>
<keyword evidence="3" id="KW-0731">Sigma factor</keyword>
<dbReference type="Proteomes" id="UP000301475">
    <property type="component" value="Chromosome"/>
</dbReference>
<dbReference type="SUPFAM" id="SSF88659">
    <property type="entry name" value="Sigma3 and sigma4 domains of RNA polymerase sigma factors"/>
    <property type="match status" value="1"/>
</dbReference>
<reference evidence="9 10" key="1">
    <citation type="submission" date="2019-04" db="EMBL/GenBank/DDBJ databases">
        <authorList>
            <person name="Embree M."/>
            <person name="Gaffney J.R."/>
        </authorList>
    </citation>
    <scope>NUCLEOTIDE SEQUENCE [LARGE SCALE GENOMIC DNA]</scope>
    <source>
        <strain evidence="9 10">JE7A12</strain>
    </source>
</reference>
<dbReference type="AlphaFoldDB" id="A0A4P8XYU6"/>
<comment type="similarity">
    <text evidence="1">Belongs to the sigma-70 factor family. ECF subfamily.</text>
</comment>
<sequence>MNFMRDRLVEKLKKHDEKALSQIIEQQSRFVASVIYNTSKGSLSKEDIEEVTADVFVTLWNNAEKVQEGKLKGYLCSIAKTRALNKIKSLKNTAVLNIDDYDPEDDFSIALDAEKKDIHRELREVITEIPLPDREILIRYYYYNQTVSQIAAEMKMNLETVKSKLRRTREKIKKKLIERSYTI</sequence>
<dbReference type="PANTHER" id="PTHR43133:SF8">
    <property type="entry name" value="RNA POLYMERASE SIGMA FACTOR HI_1459-RELATED"/>
    <property type="match status" value="1"/>
</dbReference>
<dbReference type="KEGG" id="ruj:E5Z56_07765"/>